<dbReference type="Gene3D" id="1.25.10.90">
    <property type="match status" value="1"/>
</dbReference>
<accession>A0A2M7Q7N2</accession>
<dbReference type="Pfam" id="PF08713">
    <property type="entry name" value="DNA_alkylation"/>
    <property type="match status" value="1"/>
</dbReference>
<proteinExistence type="predicted"/>
<dbReference type="PANTHER" id="PTHR34070">
    <property type="entry name" value="ARMADILLO-TYPE FOLD"/>
    <property type="match status" value="1"/>
</dbReference>
<dbReference type="SUPFAM" id="SSF48371">
    <property type="entry name" value="ARM repeat"/>
    <property type="match status" value="1"/>
</dbReference>
<dbReference type="Proteomes" id="UP000230363">
    <property type="component" value="Unassembled WGS sequence"/>
</dbReference>
<dbReference type="AlphaFoldDB" id="A0A2M7Q7N2"/>
<dbReference type="InterPro" id="IPR016024">
    <property type="entry name" value="ARM-type_fold"/>
</dbReference>
<organism evidence="1 2">
    <name type="scientific">Candidatus Wolfebacteria bacterium CG_4_10_14_0_8_um_filter_37_11</name>
    <dbReference type="NCBI Taxonomy" id="1975062"/>
    <lineage>
        <taxon>Bacteria</taxon>
        <taxon>Candidatus Wolfeibacteriota</taxon>
    </lineage>
</organism>
<dbReference type="EMBL" id="PFKZ01000080">
    <property type="protein sequence ID" value="PIY59383.1"/>
    <property type="molecule type" value="Genomic_DNA"/>
</dbReference>
<reference evidence="2" key="1">
    <citation type="submission" date="2017-09" db="EMBL/GenBank/DDBJ databases">
        <title>Depth-based differentiation of microbial function through sediment-hosted aquifers and enrichment of novel symbionts in the deep terrestrial subsurface.</title>
        <authorList>
            <person name="Probst A.J."/>
            <person name="Ladd B."/>
            <person name="Jarett J.K."/>
            <person name="Geller-Mcgrath D.E."/>
            <person name="Sieber C.M.K."/>
            <person name="Emerson J.B."/>
            <person name="Anantharaman K."/>
            <person name="Thomas B.C."/>
            <person name="Malmstrom R."/>
            <person name="Stieglmeier M."/>
            <person name="Klingl A."/>
            <person name="Woyke T."/>
            <person name="Ryan C.M."/>
            <person name="Banfield J.F."/>
        </authorList>
    </citation>
    <scope>NUCLEOTIDE SEQUENCE [LARGE SCALE GENOMIC DNA]</scope>
</reference>
<name>A0A2M7Q7N2_9BACT</name>
<sequence>MKSSDIKNDLQCVANKKKAIILARFFKTGKGDYGEGDVFIGVVVPQQRKIAAKFAELSLKEIKKLLKSKIHEERLTGLIILVNQYKKSFKVSKFKKGEILRKQFFNFYVKNISSVNNWDLVDLSCRDIIGEHLINRQRKILYQFAKSRNMWKRRIAIVSTWAFIRKNDFNDTLRLAETLFNDKRDLIHKAVGWMLREVGKKDERVLRQFLDKNASKMPRVMLRYSIERLPENKRRKYLQICK</sequence>
<comment type="caution">
    <text evidence="1">The sequence shown here is derived from an EMBL/GenBank/DDBJ whole genome shotgun (WGS) entry which is preliminary data.</text>
</comment>
<protein>
    <submittedName>
        <fullName evidence="1">DNA alkylation repair protein</fullName>
    </submittedName>
</protein>
<evidence type="ECO:0000313" key="1">
    <source>
        <dbReference type="EMBL" id="PIY59383.1"/>
    </source>
</evidence>
<dbReference type="InterPro" id="IPR014825">
    <property type="entry name" value="DNA_alkylation"/>
</dbReference>
<dbReference type="CDD" id="cd06561">
    <property type="entry name" value="AlkD_like"/>
    <property type="match status" value="1"/>
</dbReference>
<dbReference type="PANTHER" id="PTHR34070:SF1">
    <property type="entry name" value="DNA ALKYLATION REPAIR PROTEIN"/>
    <property type="match status" value="1"/>
</dbReference>
<evidence type="ECO:0000313" key="2">
    <source>
        <dbReference type="Proteomes" id="UP000230363"/>
    </source>
</evidence>
<gene>
    <name evidence="1" type="ORF">COY96_02140</name>
</gene>